<dbReference type="GO" id="GO:0009244">
    <property type="term" value="P:lipopolysaccharide core region biosynthetic process"/>
    <property type="evidence" value="ECO:0007669"/>
    <property type="project" value="TreeGrafter"/>
</dbReference>
<organism evidence="3 4">
    <name type="scientific">Caldimicrobium thiodismutans</name>
    <dbReference type="NCBI Taxonomy" id="1653476"/>
    <lineage>
        <taxon>Bacteria</taxon>
        <taxon>Pseudomonadati</taxon>
        <taxon>Thermodesulfobacteriota</taxon>
        <taxon>Thermodesulfobacteria</taxon>
        <taxon>Thermodesulfobacteriales</taxon>
        <taxon>Thermodesulfobacteriaceae</taxon>
        <taxon>Caldimicrobium</taxon>
    </lineage>
</organism>
<dbReference type="GO" id="GO:0005829">
    <property type="term" value="C:cytosol"/>
    <property type="evidence" value="ECO:0007669"/>
    <property type="project" value="TreeGrafter"/>
</dbReference>
<dbReference type="GO" id="GO:0008713">
    <property type="term" value="F:ADP-heptose-lipopolysaccharide heptosyltransferase activity"/>
    <property type="evidence" value="ECO:0007669"/>
    <property type="project" value="TreeGrafter"/>
</dbReference>
<dbReference type="Pfam" id="PF01075">
    <property type="entry name" value="Glyco_transf_9"/>
    <property type="match status" value="1"/>
</dbReference>
<keyword evidence="3" id="KW-0378">Hydrolase</keyword>
<dbReference type="InterPro" id="IPR051199">
    <property type="entry name" value="LPS_LOS_Heptosyltrfase"/>
</dbReference>
<keyword evidence="2" id="KW-0808">Transferase</keyword>
<proteinExistence type="predicted"/>
<gene>
    <name evidence="3" type="ORF">C0197_03920</name>
</gene>
<keyword evidence="1" id="KW-0328">Glycosyltransferase</keyword>
<dbReference type="PANTHER" id="PTHR30160:SF23">
    <property type="match status" value="1"/>
</dbReference>
<evidence type="ECO:0000256" key="1">
    <source>
        <dbReference type="ARBA" id="ARBA00022676"/>
    </source>
</evidence>
<dbReference type="SUPFAM" id="SSF53756">
    <property type="entry name" value="UDP-Glycosyltransferase/glycogen phosphorylase"/>
    <property type="match status" value="1"/>
</dbReference>
<accession>A0A2N7PJJ1</accession>
<dbReference type="GO" id="GO:0016787">
    <property type="term" value="F:hydrolase activity"/>
    <property type="evidence" value="ECO:0007669"/>
    <property type="project" value="UniProtKB-KW"/>
</dbReference>
<dbReference type="EMBL" id="PNIE01000053">
    <property type="protein sequence ID" value="PMP62823.1"/>
    <property type="molecule type" value="Genomic_DNA"/>
</dbReference>
<dbReference type="PANTHER" id="PTHR30160">
    <property type="entry name" value="TETRAACYLDISACCHARIDE 4'-KINASE-RELATED"/>
    <property type="match status" value="1"/>
</dbReference>
<protein>
    <submittedName>
        <fullName evidence="3">Glycoside hydrolase</fullName>
    </submittedName>
</protein>
<dbReference type="InterPro" id="IPR002201">
    <property type="entry name" value="Glyco_trans_9"/>
</dbReference>
<evidence type="ECO:0000256" key="2">
    <source>
        <dbReference type="ARBA" id="ARBA00022679"/>
    </source>
</evidence>
<dbReference type="Proteomes" id="UP000235731">
    <property type="component" value="Unassembled WGS sequence"/>
</dbReference>
<evidence type="ECO:0000313" key="4">
    <source>
        <dbReference type="Proteomes" id="UP000235731"/>
    </source>
</evidence>
<dbReference type="Gene3D" id="3.40.50.2000">
    <property type="entry name" value="Glycogen Phosphorylase B"/>
    <property type="match status" value="1"/>
</dbReference>
<comment type="caution">
    <text evidence="3">The sequence shown here is derived from an EMBL/GenBank/DDBJ whole genome shotgun (WGS) entry which is preliminary data.</text>
</comment>
<name>A0A2N7PJJ1_9BACT</name>
<reference evidence="3 4" key="1">
    <citation type="submission" date="2018-01" db="EMBL/GenBank/DDBJ databases">
        <title>Metagenomic assembled genomes from two thermal pools in the Uzon Caldera, Kamchatka, Russia.</title>
        <authorList>
            <person name="Wilkins L."/>
            <person name="Ettinger C."/>
        </authorList>
    </citation>
    <scope>NUCLEOTIDE SEQUENCE [LARGE SCALE GENOMIC DNA]</scope>
    <source>
        <strain evidence="3">ZAV-15</strain>
    </source>
</reference>
<evidence type="ECO:0000313" key="3">
    <source>
        <dbReference type="EMBL" id="PMP62823.1"/>
    </source>
</evidence>
<dbReference type="CDD" id="cd03789">
    <property type="entry name" value="GT9_LPS_heptosyltransferase"/>
    <property type="match status" value="1"/>
</dbReference>
<dbReference type="AlphaFoldDB" id="A0A2N7PJJ1"/>
<sequence length="268" mass="30740">MSQLKKVLIYRRGALGDTLLTFPVAEIFKKLGYEVTFCGNLEYLQLAKLSGLTDQIISSEFFLSLSLEKFDKKVIISTEGNLNPFPKKRIWLPIYYLKTLGLPRNFSLTLPFPLFQRKKPDLAILHPGSGSSKKNPPFELFERIENFLERLGFKVIYLAGEAEEWLLGLKPKLFYSTDILEIAKFLKEASLFVGNDSGISHLASYLGLKTLVFFGPSDEIIFRPIGKRIHLIKRPLACRPCFPKVCKERPCLDPEILFKLFLRALRYL</sequence>